<dbReference type="Gene3D" id="3.30.160.60">
    <property type="entry name" value="Classic Zinc Finger"/>
    <property type="match status" value="2"/>
</dbReference>
<dbReference type="PANTHER" id="PTHR46105:SF5">
    <property type="entry name" value="ZINC FINGER AND BTB DOMAIN-CONTAINING PROTEIN 44 ISOFORM X1"/>
    <property type="match status" value="1"/>
</dbReference>
<keyword evidence="7" id="KW-0862">Zinc</keyword>
<organism evidence="19 20">
    <name type="scientific">Cyprinus carpio</name>
    <name type="common">Common carp</name>
    <dbReference type="NCBI Taxonomy" id="7962"/>
    <lineage>
        <taxon>Eukaryota</taxon>
        <taxon>Metazoa</taxon>
        <taxon>Chordata</taxon>
        <taxon>Craniata</taxon>
        <taxon>Vertebrata</taxon>
        <taxon>Euteleostomi</taxon>
        <taxon>Actinopterygii</taxon>
        <taxon>Neopterygii</taxon>
        <taxon>Teleostei</taxon>
        <taxon>Ostariophysi</taxon>
        <taxon>Cypriniformes</taxon>
        <taxon>Cyprinidae</taxon>
        <taxon>Cyprininae</taxon>
        <taxon>Cyprinus</taxon>
    </lineage>
</organism>
<evidence type="ECO:0000256" key="5">
    <source>
        <dbReference type="ARBA" id="ARBA00022737"/>
    </source>
</evidence>
<evidence type="ECO:0000256" key="7">
    <source>
        <dbReference type="ARBA" id="ARBA00022833"/>
    </source>
</evidence>
<evidence type="ECO:0000256" key="6">
    <source>
        <dbReference type="ARBA" id="ARBA00022771"/>
    </source>
</evidence>
<evidence type="ECO:0000256" key="8">
    <source>
        <dbReference type="ARBA" id="ARBA00023004"/>
    </source>
</evidence>
<comment type="subcellular location">
    <subcellularLocation>
        <location evidence="2">Nucleus</location>
    </subcellularLocation>
</comment>
<keyword evidence="5" id="KW-0677">Repeat</keyword>
<feature type="region of interest" description="Disordered" evidence="16">
    <location>
        <begin position="315"/>
        <end position="345"/>
    </location>
</feature>
<dbReference type="Pfam" id="PF00096">
    <property type="entry name" value="zf-C2H2"/>
    <property type="match status" value="2"/>
</dbReference>
<protein>
    <recommendedName>
        <fullName evidence="13">Zinc finger and BTB domain-containing protein 44</fullName>
    </recommendedName>
</protein>
<reference evidence="19" key="1">
    <citation type="submission" date="2025-08" db="UniProtKB">
        <authorList>
            <consortium name="Ensembl"/>
        </authorList>
    </citation>
    <scope>IDENTIFICATION</scope>
</reference>
<proteinExistence type="inferred from homology"/>
<evidence type="ECO:0000256" key="15">
    <source>
        <dbReference type="RuleBase" id="RU003799"/>
    </source>
</evidence>
<dbReference type="FunFam" id="3.30.160.60:FF:000278">
    <property type="entry name" value="zinc finger and BTB domain-containing protein 44 isoform X1"/>
    <property type="match status" value="1"/>
</dbReference>
<dbReference type="GO" id="GO:0000978">
    <property type="term" value="F:RNA polymerase II cis-regulatory region sequence-specific DNA binding"/>
    <property type="evidence" value="ECO:0007669"/>
    <property type="project" value="TreeGrafter"/>
</dbReference>
<keyword evidence="12" id="KW-0539">Nucleus</keyword>
<keyword evidence="8" id="KW-0408">Iron</keyword>
<comment type="similarity">
    <text evidence="3 15">Belongs to the carotenoid oxygenase family.</text>
</comment>
<evidence type="ECO:0000256" key="9">
    <source>
        <dbReference type="ARBA" id="ARBA00023015"/>
    </source>
</evidence>
<evidence type="ECO:0000256" key="3">
    <source>
        <dbReference type="ARBA" id="ARBA00006787"/>
    </source>
</evidence>
<evidence type="ECO:0000256" key="2">
    <source>
        <dbReference type="ARBA" id="ARBA00004123"/>
    </source>
</evidence>
<dbReference type="Proteomes" id="UP000694700">
    <property type="component" value="Unplaced"/>
</dbReference>
<keyword evidence="4" id="KW-0479">Metal-binding</keyword>
<dbReference type="InterPro" id="IPR050457">
    <property type="entry name" value="ZnFinger_BTB_dom_contain"/>
</dbReference>
<dbReference type="Pfam" id="PF00651">
    <property type="entry name" value="BTB"/>
    <property type="match status" value="1"/>
</dbReference>
<feature type="compositionally biased region" description="Polar residues" evidence="16">
    <location>
        <begin position="325"/>
        <end position="341"/>
    </location>
</feature>
<evidence type="ECO:0000313" key="19">
    <source>
        <dbReference type="Ensembl" id="ENSCCRP00015025588.1"/>
    </source>
</evidence>
<feature type="domain" description="C2H2-type" evidence="18">
    <location>
        <begin position="415"/>
        <end position="442"/>
    </location>
</feature>
<dbReference type="SMART" id="SM00225">
    <property type="entry name" value="BTB"/>
    <property type="match status" value="1"/>
</dbReference>
<dbReference type="PROSITE" id="PS50157">
    <property type="entry name" value="ZINC_FINGER_C2H2_2"/>
    <property type="match status" value="2"/>
</dbReference>
<evidence type="ECO:0000256" key="14">
    <source>
        <dbReference type="PROSITE-ProRule" id="PRU00042"/>
    </source>
</evidence>
<dbReference type="PROSITE" id="PS00028">
    <property type="entry name" value="ZINC_FINGER_C2H2_1"/>
    <property type="match status" value="2"/>
</dbReference>
<dbReference type="PROSITE" id="PS50097">
    <property type="entry name" value="BTB"/>
    <property type="match status" value="1"/>
</dbReference>
<dbReference type="CDD" id="cd18228">
    <property type="entry name" value="BTB_POZ_ZBTB44"/>
    <property type="match status" value="1"/>
</dbReference>
<dbReference type="InterPro" id="IPR013087">
    <property type="entry name" value="Znf_C2H2_type"/>
</dbReference>
<dbReference type="GO" id="GO:0008270">
    <property type="term" value="F:zinc ion binding"/>
    <property type="evidence" value="ECO:0007669"/>
    <property type="project" value="UniProtKB-KW"/>
</dbReference>
<dbReference type="AlphaFoldDB" id="A0A8C1TQ72"/>
<evidence type="ECO:0000256" key="11">
    <source>
        <dbReference type="ARBA" id="ARBA00023163"/>
    </source>
</evidence>
<evidence type="ECO:0000256" key="1">
    <source>
        <dbReference type="ARBA" id="ARBA00001954"/>
    </source>
</evidence>
<keyword evidence="9" id="KW-0805">Transcription regulation</keyword>
<feature type="compositionally biased region" description="Low complexity" evidence="16">
    <location>
        <begin position="178"/>
        <end position="190"/>
    </location>
</feature>
<feature type="region of interest" description="Disordered" evidence="16">
    <location>
        <begin position="143"/>
        <end position="235"/>
    </location>
</feature>
<dbReference type="InterPro" id="IPR011333">
    <property type="entry name" value="SKP1/BTB/POZ_sf"/>
</dbReference>
<dbReference type="InterPro" id="IPR036236">
    <property type="entry name" value="Znf_C2H2_sf"/>
</dbReference>
<dbReference type="Ensembl" id="ENSCCRT00015026497.1">
    <property type="protein sequence ID" value="ENSCCRP00015025588.1"/>
    <property type="gene ID" value="ENSCCRG00015010839.1"/>
</dbReference>
<sequence length="599" mass="66007">MGVKTFTHNSPSHSQELLDKLNTLRSEGHFCDVTIRVQGQMFSAHKVVLACCSDFLRAKLSGKPAEEDTVIVGEDNKHVLDLQHVTVAGFAPLLEYAYTSTLSINTENIIDVLAAASYMQMFAVANTCSEFMKSSILWNSASSGAGGPGSTQPPVLHRPQETPEGHASCTLAPVDALSPSPVSSECSVPERPIPVCRESRRKRKGFASPQPASSTSPQVPNPSPSSSSFPESSAQALEPSLTFSWTYPFGMDRRFAPDKSKLPEGLLEPSGASGQDSSGRALVEYLACEGPRGLGMTGVEEEEEEDVQVKVERLSDEEVHEEVSQPVSAPHSSLSDQQTVPGNEHTQEDLLISPQSSSIGSLDEGVTEGLQSLQGTPNTTGHMEEDERLENVQYPYHLYISPSTRPGLNSPERPFQCPTCGVRFTRIQNLKQHMLIHSGIKPFQCDRCGKKFTRAYSLKMHRLKHEAAAQKTNFTKVHGLPDITPLVSSVQETPEPIPTTVKGTIPTWIHGSLLRNGPGKFEFGNQHYNHWFDGMALMHRFQIEDGQVTYRSRFLCSDSYTQNSERNRIIVSEFGTLALPDPCKNFFQRFLSRFEMPSL</sequence>
<dbReference type="InterPro" id="IPR004294">
    <property type="entry name" value="Carotenoid_Oase"/>
</dbReference>
<evidence type="ECO:0000256" key="16">
    <source>
        <dbReference type="SAM" id="MobiDB-lite"/>
    </source>
</evidence>
<comment type="cofactor">
    <cofactor evidence="1">
        <name>Fe(2+)</name>
        <dbReference type="ChEBI" id="CHEBI:29033"/>
    </cofactor>
</comment>
<feature type="compositionally biased region" description="Low complexity" evidence="16">
    <location>
        <begin position="207"/>
        <end position="233"/>
    </location>
</feature>
<evidence type="ECO:0000256" key="12">
    <source>
        <dbReference type="ARBA" id="ARBA00023242"/>
    </source>
</evidence>
<evidence type="ECO:0000256" key="4">
    <source>
        <dbReference type="ARBA" id="ARBA00022723"/>
    </source>
</evidence>
<dbReference type="GO" id="GO:0000981">
    <property type="term" value="F:DNA-binding transcription factor activity, RNA polymerase II-specific"/>
    <property type="evidence" value="ECO:0007669"/>
    <property type="project" value="TreeGrafter"/>
</dbReference>
<dbReference type="InterPro" id="IPR000210">
    <property type="entry name" value="BTB/POZ_dom"/>
</dbReference>
<dbReference type="FunFam" id="3.30.160.60:FF:000266">
    <property type="entry name" value="zinc finger and BTB domain-containing protein 44 isoform X1"/>
    <property type="match status" value="1"/>
</dbReference>
<accession>A0A8C1TQ72</accession>
<dbReference type="SUPFAM" id="SSF54695">
    <property type="entry name" value="POZ domain"/>
    <property type="match status" value="1"/>
</dbReference>
<evidence type="ECO:0000256" key="10">
    <source>
        <dbReference type="ARBA" id="ARBA00023125"/>
    </source>
</evidence>
<evidence type="ECO:0000313" key="20">
    <source>
        <dbReference type="Proteomes" id="UP000694700"/>
    </source>
</evidence>
<dbReference type="GO" id="GO:0005634">
    <property type="term" value="C:nucleus"/>
    <property type="evidence" value="ECO:0007669"/>
    <property type="project" value="UniProtKB-SubCell"/>
</dbReference>
<keyword evidence="10" id="KW-0238">DNA-binding</keyword>
<dbReference type="Gene3D" id="3.30.710.10">
    <property type="entry name" value="Potassium Channel Kv1.1, Chain A"/>
    <property type="match status" value="1"/>
</dbReference>
<dbReference type="SMART" id="SM00355">
    <property type="entry name" value="ZnF_C2H2"/>
    <property type="match status" value="2"/>
</dbReference>
<evidence type="ECO:0000259" key="18">
    <source>
        <dbReference type="PROSITE" id="PS50157"/>
    </source>
</evidence>
<keyword evidence="11" id="KW-0804">Transcription</keyword>
<dbReference type="Pfam" id="PF03055">
    <property type="entry name" value="RPE65"/>
    <property type="match status" value="1"/>
</dbReference>
<feature type="domain" description="BTB" evidence="17">
    <location>
        <begin position="31"/>
        <end position="106"/>
    </location>
</feature>
<evidence type="ECO:0000256" key="13">
    <source>
        <dbReference type="ARBA" id="ARBA00070979"/>
    </source>
</evidence>
<evidence type="ECO:0000259" key="17">
    <source>
        <dbReference type="PROSITE" id="PS50097"/>
    </source>
</evidence>
<dbReference type="SUPFAM" id="SSF57667">
    <property type="entry name" value="beta-beta-alpha zinc fingers"/>
    <property type="match status" value="1"/>
</dbReference>
<feature type="domain" description="C2H2-type" evidence="18">
    <location>
        <begin position="443"/>
        <end position="470"/>
    </location>
</feature>
<name>A0A8C1TQ72_CYPCA</name>
<keyword evidence="6 14" id="KW-0863">Zinc-finger</keyword>
<dbReference type="GO" id="GO:0016702">
    <property type="term" value="F:oxidoreductase activity, acting on single donors with incorporation of molecular oxygen, incorporation of two atoms of oxygen"/>
    <property type="evidence" value="ECO:0007669"/>
    <property type="project" value="InterPro"/>
</dbReference>
<dbReference type="PANTHER" id="PTHR46105">
    <property type="entry name" value="AGAP004733-PA"/>
    <property type="match status" value="1"/>
</dbReference>